<protein>
    <recommendedName>
        <fullName evidence="2">UPF0145 protein JW886_08840</fullName>
    </recommendedName>
</protein>
<keyword evidence="5" id="KW-1185">Reference proteome</keyword>
<evidence type="ECO:0000256" key="3">
    <source>
        <dbReference type="SAM" id="Coils"/>
    </source>
</evidence>
<reference evidence="4 5" key="1">
    <citation type="submission" date="2021-02" db="EMBL/GenBank/DDBJ databases">
        <title>Complete genome sequence of Lactococcus lactis strain K_LL004.</title>
        <authorList>
            <person name="Kim H.B."/>
        </authorList>
    </citation>
    <scope>NUCLEOTIDE SEQUENCE [LARGE SCALE GENOMIC DNA]</scope>
    <source>
        <strain evidence="4 5">K_LL004</strain>
    </source>
</reference>
<dbReference type="AlphaFoldDB" id="A0AA45KFX3"/>
<dbReference type="HAMAP" id="MF_00338">
    <property type="entry name" value="UPF0145"/>
    <property type="match status" value="1"/>
</dbReference>
<gene>
    <name evidence="4" type="ORF">JW886_08840</name>
</gene>
<comment type="similarity">
    <text evidence="1 2">Belongs to the UPF0145 family.</text>
</comment>
<evidence type="ECO:0000256" key="2">
    <source>
        <dbReference type="HAMAP-Rule" id="MF_00338"/>
    </source>
</evidence>
<name>A0AA45KFX3_9LACT</name>
<dbReference type="PANTHER" id="PTHR34068">
    <property type="entry name" value="UPF0145 PROTEIN YBJQ"/>
    <property type="match status" value="1"/>
</dbReference>
<evidence type="ECO:0000313" key="5">
    <source>
        <dbReference type="Proteomes" id="UP000663608"/>
    </source>
</evidence>
<proteinExistence type="inferred from homology"/>
<dbReference type="InterPro" id="IPR035439">
    <property type="entry name" value="UPF0145_dom_sf"/>
</dbReference>
<dbReference type="RefSeq" id="WP_200407462.1">
    <property type="nucleotide sequence ID" value="NZ_BNDT01000004.1"/>
</dbReference>
<accession>A0AA45KFX3</accession>
<dbReference type="InterPro" id="IPR002765">
    <property type="entry name" value="UPF0145_YbjQ-like"/>
</dbReference>
<keyword evidence="3" id="KW-0175">Coiled coil</keyword>
<dbReference type="EMBL" id="CP070872">
    <property type="protein sequence ID" value="QSE76552.1"/>
    <property type="molecule type" value="Genomic_DNA"/>
</dbReference>
<evidence type="ECO:0000313" key="4">
    <source>
        <dbReference type="EMBL" id="QSE76552.1"/>
    </source>
</evidence>
<organism evidence="4 5">
    <name type="scientific">Lactococcus taiwanensis</name>
    <dbReference type="NCBI Taxonomy" id="1151742"/>
    <lineage>
        <taxon>Bacteria</taxon>
        <taxon>Bacillati</taxon>
        <taxon>Bacillota</taxon>
        <taxon>Bacilli</taxon>
        <taxon>Lactobacillales</taxon>
        <taxon>Streptococcaceae</taxon>
        <taxon>Lactococcus</taxon>
    </lineage>
</organism>
<dbReference type="SUPFAM" id="SSF117782">
    <property type="entry name" value="YbjQ-like"/>
    <property type="match status" value="1"/>
</dbReference>
<dbReference type="Proteomes" id="UP000663608">
    <property type="component" value="Chromosome"/>
</dbReference>
<dbReference type="KEGG" id="lti:JW886_08840"/>
<dbReference type="Gene3D" id="3.30.110.70">
    <property type="entry name" value="Hypothetical protein apc22750. Chain B"/>
    <property type="match status" value="1"/>
</dbReference>
<feature type="coiled-coil region" evidence="3">
    <location>
        <begin position="47"/>
        <end position="75"/>
    </location>
</feature>
<sequence length="106" mass="11192">MIVTTTNSIEGVEIKGYKGIVFGEVVAGVDFIKDFKASFTNILGGRSKSYENELIQARQEALEELEQRAAALGASAVVGVKVDYETVGNGGSNMMMIIASGTAVDI</sequence>
<dbReference type="PANTHER" id="PTHR34068:SF1">
    <property type="entry name" value="UPF0145 PROTEIN YBJQ"/>
    <property type="match status" value="1"/>
</dbReference>
<dbReference type="Pfam" id="PF01906">
    <property type="entry name" value="YbjQ_1"/>
    <property type="match status" value="1"/>
</dbReference>
<evidence type="ECO:0000256" key="1">
    <source>
        <dbReference type="ARBA" id="ARBA00010751"/>
    </source>
</evidence>